<protein>
    <submittedName>
        <fullName evidence="2">Enamine deaminase RidA, house cleaning of reactive enamine intermediates, YjgF/YER057c/UK114 family</fullName>
    </submittedName>
</protein>
<dbReference type="PANTHER" id="PTHR43760">
    <property type="entry name" value="ENDORIBONUCLEASE-RELATED"/>
    <property type="match status" value="1"/>
</dbReference>
<sequence>MSPLERLRDLGLELPPVREAAGSYSPARRAAPLLFLSGRGGASADGQVASGRVGESVTTAEAHDHARSAGLQLLAAAQAELGDLGRIRAVVKLLGMVNAVPGYRDHPQVIDGCSDLFLQVLGEAGRHARSAVGVASLPHDMSVEVEAILLVDD</sequence>
<dbReference type="InterPro" id="IPR035959">
    <property type="entry name" value="RutC-like_sf"/>
</dbReference>
<dbReference type="SUPFAM" id="SSF55298">
    <property type="entry name" value="YjgF-like"/>
    <property type="match status" value="1"/>
</dbReference>
<evidence type="ECO:0000259" key="1">
    <source>
        <dbReference type="Pfam" id="PF14588"/>
    </source>
</evidence>
<dbReference type="Gene3D" id="3.30.1330.40">
    <property type="entry name" value="RutC-like"/>
    <property type="match status" value="1"/>
</dbReference>
<evidence type="ECO:0000313" key="3">
    <source>
        <dbReference type="Proteomes" id="UP000219331"/>
    </source>
</evidence>
<organism evidence="2 3">
    <name type="scientific">Stappia indica</name>
    <dbReference type="NCBI Taxonomy" id="538381"/>
    <lineage>
        <taxon>Bacteria</taxon>
        <taxon>Pseudomonadati</taxon>
        <taxon>Pseudomonadota</taxon>
        <taxon>Alphaproteobacteria</taxon>
        <taxon>Hyphomicrobiales</taxon>
        <taxon>Stappiaceae</taxon>
        <taxon>Stappia</taxon>
    </lineage>
</organism>
<feature type="domain" description="Endoribonuclease L-PSP/chorismate mutase-like" evidence="1">
    <location>
        <begin position="6"/>
        <end position="134"/>
    </location>
</feature>
<dbReference type="CDD" id="cd02199">
    <property type="entry name" value="YjgF_YER057c_UK114_like_1"/>
    <property type="match status" value="1"/>
</dbReference>
<gene>
    <name evidence="2" type="ORF">SAMN05421512_10744</name>
</gene>
<dbReference type="InterPro" id="IPR013813">
    <property type="entry name" value="Endoribo_LPSP/chorism_mut-like"/>
</dbReference>
<dbReference type="PANTHER" id="PTHR43760:SF1">
    <property type="entry name" value="ENDORIBONUCLEASE L-PSP_CHORISMATE MUTASE-LIKE DOMAIN-CONTAINING PROTEIN"/>
    <property type="match status" value="1"/>
</dbReference>
<proteinExistence type="predicted"/>
<evidence type="ECO:0000313" key="2">
    <source>
        <dbReference type="EMBL" id="SOC12857.1"/>
    </source>
</evidence>
<dbReference type="EMBL" id="OBML01000007">
    <property type="protein sequence ID" value="SOC12857.1"/>
    <property type="molecule type" value="Genomic_DNA"/>
</dbReference>
<dbReference type="AlphaFoldDB" id="A0A285SW85"/>
<dbReference type="Pfam" id="PF14588">
    <property type="entry name" value="YjgF_endoribonc"/>
    <property type="match status" value="1"/>
</dbReference>
<dbReference type="RefSeq" id="WP_097175265.1">
    <property type="nucleotide sequence ID" value="NZ_OBML01000007.1"/>
</dbReference>
<dbReference type="OrthoDB" id="9806350at2"/>
<accession>A0A285SW85</accession>
<dbReference type="STRING" id="538381.GCA_001696535_03564"/>
<name>A0A285SW85_9HYPH</name>
<dbReference type="Proteomes" id="UP000219331">
    <property type="component" value="Unassembled WGS sequence"/>
</dbReference>
<keyword evidence="3" id="KW-1185">Reference proteome</keyword>
<reference evidence="2 3" key="1">
    <citation type="submission" date="2017-08" db="EMBL/GenBank/DDBJ databases">
        <authorList>
            <person name="de Groot N.N."/>
        </authorList>
    </citation>
    <scope>NUCLEOTIDE SEQUENCE [LARGE SCALE GENOMIC DNA]</scope>
    <source>
        <strain evidence="2 3">USBA 352</strain>
    </source>
</reference>